<protein>
    <submittedName>
        <fullName evidence="6">TetR family transcriptional regulator</fullName>
    </submittedName>
</protein>
<dbReference type="AlphaFoldDB" id="A0A917MU51"/>
<dbReference type="InterPro" id="IPR036271">
    <property type="entry name" value="Tet_transcr_reg_TetR-rel_C_sf"/>
</dbReference>
<keyword evidence="1" id="KW-0805">Transcription regulation</keyword>
<sequence>MRSKDFDETEVLRKAITIFWKNGYNATSLHDLIDGLGIARSSIYHAFGDKHNLYIKALEQYQQDGTCRMLTILDTAATVKEGVKMLLDAVVANAVAKGKPKGCFKVNAEVEVAAHDKPTNKLVCEDNRIIEDAVCAFIKKGQQKGEVDAAKDARALARFLCTTVTGMQVYAKVTGDKQFFEDIVATALSVFDK</sequence>
<dbReference type="Pfam" id="PF00440">
    <property type="entry name" value="TetR_N"/>
    <property type="match status" value="1"/>
</dbReference>
<accession>A0A917MU51</accession>
<keyword evidence="7" id="KW-1185">Reference proteome</keyword>
<dbReference type="Gene3D" id="1.10.357.10">
    <property type="entry name" value="Tetracycline Repressor, domain 2"/>
    <property type="match status" value="1"/>
</dbReference>
<dbReference type="Gene3D" id="1.10.10.60">
    <property type="entry name" value="Homeodomain-like"/>
    <property type="match status" value="1"/>
</dbReference>
<proteinExistence type="predicted"/>
<dbReference type="InterPro" id="IPR011075">
    <property type="entry name" value="TetR_C"/>
</dbReference>
<evidence type="ECO:0000313" key="6">
    <source>
        <dbReference type="EMBL" id="GGH63953.1"/>
    </source>
</evidence>
<reference evidence="6" key="2">
    <citation type="submission" date="2020-09" db="EMBL/GenBank/DDBJ databases">
        <authorList>
            <person name="Sun Q."/>
            <person name="Zhou Y."/>
        </authorList>
    </citation>
    <scope>NUCLEOTIDE SEQUENCE</scope>
    <source>
        <strain evidence="6">CGMCC 1.15290</strain>
    </source>
</reference>
<evidence type="ECO:0000256" key="3">
    <source>
        <dbReference type="ARBA" id="ARBA00023163"/>
    </source>
</evidence>
<evidence type="ECO:0000313" key="7">
    <source>
        <dbReference type="Proteomes" id="UP000627292"/>
    </source>
</evidence>
<dbReference type="EMBL" id="BMIB01000002">
    <property type="protein sequence ID" value="GGH63953.1"/>
    <property type="molecule type" value="Genomic_DNA"/>
</dbReference>
<feature type="domain" description="HTH tetR-type" evidence="5">
    <location>
        <begin position="5"/>
        <end position="65"/>
    </location>
</feature>
<dbReference type="InterPro" id="IPR001647">
    <property type="entry name" value="HTH_TetR"/>
</dbReference>
<keyword evidence="2 4" id="KW-0238">DNA-binding</keyword>
<name>A0A917MU51_9BACT</name>
<dbReference type="PROSITE" id="PS50977">
    <property type="entry name" value="HTH_TETR_2"/>
    <property type="match status" value="1"/>
</dbReference>
<dbReference type="SUPFAM" id="SSF46689">
    <property type="entry name" value="Homeodomain-like"/>
    <property type="match status" value="1"/>
</dbReference>
<keyword evidence="3" id="KW-0804">Transcription</keyword>
<evidence type="ECO:0000259" key="5">
    <source>
        <dbReference type="PROSITE" id="PS50977"/>
    </source>
</evidence>
<dbReference type="RefSeq" id="WP_188951454.1">
    <property type="nucleotide sequence ID" value="NZ_BMIB01000002.1"/>
</dbReference>
<dbReference type="Pfam" id="PF16925">
    <property type="entry name" value="TetR_C_13"/>
    <property type="match status" value="1"/>
</dbReference>
<evidence type="ECO:0000256" key="1">
    <source>
        <dbReference type="ARBA" id="ARBA00023015"/>
    </source>
</evidence>
<organism evidence="6 7">
    <name type="scientific">Filimonas zeae</name>
    <dbReference type="NCBI Taxonomy" id="1737353"/>
    <lineage>
        <taxon>Bacteria</taxon>
        <taxon>Pseudomonadati</taxon>
        <taxon>Bacteroidota</taxon>
        <taxon>Chitinophagia</taxon>
        <taxon>Chitinophagales</taxon>
        <taxon>Chitinophagaceae</taxon>
        <taxon>Filimonas</taxon>
    </lineage>
</organism>
<reference evidence="6" key="1">
    <citation type="journal article" date="2014" name="Int. J. Syst. Evol. Microbiol.">
        <title>Complete genome sequence of Corynebacterium casei LMG S-19264T (=DSM 44701T), isolated from a smear-ripened cheese.</title>
        <authorList>
            <consortium name="US DOE Joint Genome Institute (JGI-PGF)"/>
            <person name="Walter F."/>
            <person name="Albersmeier A."/>
            <person name="Kalinowski J."/>
            <person name="Ruckert C."/>
        </authorList>
    </citation>
    <scope>NUCLEOTIDE SEQUENCE</scope>
    <source>
        <strain evidence="6">CGMCC 1.15290</strain>
    </source>
</reference>
<evidence type="ECO:0000256" key="4">
    <source>
        <dbReference type="PROSITE-ProRule" id="PRU00335"/>
    </source>
</evidence>
<dbReference type="SUPFAM" id="SSF48498">
    <property type="entry name" value="Tetracyclin repressor-like, C-terminal domain"/>
    <property type="match status" value="1"/>
</dbReference>
<gene>
    <name evidence="6" type="ORF">GCM10011379_15450</name>
</gene>
<evidence type="ECO:0000256" key="2">
    <source>
        <dbReference type="ARBA" id="ARBA00023125"/>
    </source>
</evidence>
<dbReference type="PANTHER" id="PTHR47506">
    <property type="entry name" value="TRANSCRIPTIONAL REGULATORY PROTEIN"/>
    <property type="match status" value="1"/>
</dbReference>
<dbReference type="PANTHER" id="PTHR47506:SF1">
    <property type="entry name" value="HTH-TYPE TRANSCRIPTIONAL REGULATOR YJDC"/>
    <property type="match status" value="1"/>
</dbReference>
<dbReference type="InterPro" id="IPR009057">
    <property type="entry name" value="Homeodomain-like_sf"/>
</dbReference>
<comment type="caution">
    <text evidence="6">The sequence shown here is derived from an EMBL/GenBank/DDBJ whole genome shotgun (WGS) entry which is preliminary data.</text>
</comment>
<dbReference type="Proteomes" id="UP000627292">
    <property type="component" value="Unassembled WGS sequence"/>
</dbReference>
<dbReference type="GO" id="GO:0003677">
    <property type="term" value="F:DNA binding"/>
    <property type="evidence" value="ECO:0007669"/>
    <property type="project" value="UniProtKB-UniRule"/>
</dbReference>
<feature type="DNA-binding region" description="H-T-H motif" evidence="4">
    <location>
        <begin position="28"/>
        <end position="47"/>
    </location>
</feature>